<dbReference type="RefSeq" id="WP_189411332.1">
    <property type="nucleotide sequence ID" value="NZ_BMYJ01000005.1"/>
</dbReference>
<evidence type="ECO:0008006" key="3">
    <source>
        <dbReference type="Google" id="ProtNLM"/>
    </source>
</evidence>
<reference evidence="1" key="2">
    <citation type="submission" date="2020-09" db="EMBL/GenBank/DDBJ databases">
        <authorList>
            <person name="Sun Q."/>
            <person name="Kim S."/>
        </authorList>
    </citation>
    <scope>NUCLEOTIDE SEQUENCE</scope>
    <source>
        <strain evidence="1">KCTC 23310</strain>
    </source>
</reference>
<dbReference type="Pfam" id="PF06089">
    <property type="entry name" value="Asparaginase_II"/>
    <property type="match status" value="1"/>
</dbReference>
<dbReference type="InterPro" id="IPR010349">
    <property type="entry name" value="Asparaginase_II"/>
</dbReference>
<dbReference type="PANTHER" id="PTHR42110">
    <property type="entry name" value="L-ASPARAGINASE, PUTATIVE (AFU_ORTHOLOGUE AFUA_3G11890)-RELATED"/>
    <property type="match status" value="1"/>
</dbReference>
<evidence type="ECO:0000313" key="1">
    <source>
        <dbReference type="EMBL" id="GHC55476.1"/>
    </source>
</evidence>
<gene>
    <name evidence="1" type="ORF">GCM10007315_18030</name>
</gene>
<name>A0A918WL37_9RHOB</name>
<keyword evidence="2" id="KW-1185">Reference proteome</keyword>
<proteinExistence type="predicted"/>
<protein>
    <recommendedName>
        <fullName evidence="3">Asparaginase</fullName>
    </recommendedName>
</protein>
<accession>A0A918WL37</accession>
<comment type="caution">
    <text evidence="1">The sequence shown here is derived from an EMBL/GenBank/DDBJ whole genome shotgun (WGS) entry which is preliminary data.</text>
</comment>
<dbReference type="PANTHER" id="PTHR42110:SF1">
    <property type="entry name" value="L-ASPARAGINASE, PUTATIVE (AFU_ORTHOLOGUE AFUA_3G11890)-RELATED"/>
    <property type="match status" value="1"/>
</dbReference>
<evidence type="ECO:0000313" key="2">
    <source>
        <dbReference type="Proteomes" id="UP000638981"/>
    </source>
</evidence>
<dbReference type="EMBL" id="BMYJ01000005">
    <property type="protein sequence ID" value="GHC55476.1"/>
    <property type="molecule type" value="Genomic_DNA"/>
</dbReference>
<dbReference type="AlphaFoldDB" id="A0A918WL37"/>
<reference evidence="1" key="1">
    <citation type="journal article" date="2014" name="Int. J. Syst. Evol. Microbiol.">
        <title>Complete genome sequence of Corynebacterium casei LMG S-19264T (=DSM 44701T), isolated from a smear-ripened cheese.</title>
        <authorList>
            <consortium name="US DOE Joint Genome Institute (JGI-PGF)"/>
            <person name="Walter F."/>
            <person name="Albersmeier A."/>
            <person name="Kalinowski J."/>
            <person name="Ruckert C."/>
        </authorList>
    </citation>
    <scope>NUCLEOTIDE SEQUENCE</scope>
    <source>
        <strain evidence="1">KCTC 23310</strain>
    </source>
</reference>
<organism evidence="1 2">
    <name type="scientific">Neogemmobacter tilapiae</name>
    <dbReference type="NCBI Taxonomy" id="875041"/>
    <lineage>
        <taxon>Bacteria</taxon>
        <taxon>Pseudomonadati</taxon>
        <taxon>Pseudomonadota</taxon>
        <taxon>Alphaproteobacteria</taxon>
        <taxon>Rhodobacterales</taxon>
        <taxon>Paracoccaceae</taxon>
        <taxon>Neogemmobacter</taxon>
    </lineage>
</organism>
<dbReference type="Proteomes" id="UP000638981">
    <property type="component" value="Unassembled WGS sequence"/>
</dbReference>
<sequence length="332" mass="34681">MNAVPVAELWRGGRLESAHLGHAVIVDGAGQVVQAWGDPGLTIYPRSACKMIQALPLVESGAADRAGLTSSQLALSCASHQGAALHRQAVGNWLEGLGLGESDLRCGAHEPYDLAERNRLIKTDESPCQYHNNCSGKHAGFVTLNQHLGGGSEYVEPDHPVQKAVREAFEDVTGEVSPGFGIDGCSAPNFATSLVGLARSMAYFAKAREDGPSAREKAAYRLTRAMAAHPMMVAGEGRACTELMQAMAGKVSIKTGAEGVFTAILPEQGLGIALKVVDGASRASEAAIAGLLVKLGVLEAGHPAAQKRLNAVQRNCRGIEAAFVRPAADFPG</sequence>